<dbReference type="RefSeq" id="WP_015332681.1">
    <property type="nucleotide sequence ID" value="NC_020054.1"/>
</dbReference>
<dbReference type="AlphaFoldDB" id="I0KBS9"/>
<dbReference type="Gene3D" id="1.10.287.470">
    <property type="entry name" value="Helix hairpin bin"/>
    <property type="match status" value="1"/>
</dbReference>
<dbReference type="NCBIfam" id="TIGR01730">
    <property type="entry name" value="RND_mfp"/>
    <property type="match status" value="1"/>
</dbReference>
<evidence type="ECO:0000313" key="8">
    <source>
        <dbReference type="EMBL" id="CCH01582.1"/>
    </source>
</evidence>
<dbReference type="Gene3D" id="2.40.420.20">
    <property type="match status" value="1"/>
</dbReference>
<dbReference type="InterPro" id="IPR058637">
    <property type="entry name" value="YknX-like_C"/>
</dbReference>
<dbReference type="PATRIC" id="fig|1166018.3.peg.5355"/>
<dbReference type="SUPFAM" id="SSF111369">
    <property type="entry name" value="HlyD-like secretion proteins"/>
    <property type="match status" value="1"/>
</dbReference>
<keyword evidence="2" id="KW-0175">Coiled coil</keyword>
<dbReference type="FunFam" id="2.40.30.170:FF:000010">
    <property type="entry name" value="Efflux RND transporter periplasmic adaptor subunit"/>
    <property type="match status" value="1"/>
</dbReference>
<dbReference type="STRING" id="1166018.FAES_3575"/>
<feature type="region of interest" description="Disordered" evidence="3">
    <location>
        <begin position="32"/>
        <end position="59"/>
    </location>
</feature>
<dbReference type="Gene3D" id="2.40.50.100">
    <property type="match status" value="1"/>
</dbReference>
<feature type="coiled-coil region" evidence="2">
    <location>
        <begin position="127"/>
        <end position="154"/>
    </location>
</feature>
<evidence type="ECO:0000259" key="4">
    <source>
        <dbReference type="Pfam" id="PF25876"/>
    </source>
</evidence>
<dbReference type="Pfam" id="PF25876">
    <property type="entry name" value="HH_MFP_RND"/>
    <property type="match status" value="1"/>
</dbReference>
<dbReference type="InterPro" id="IPR058792">
    <property type="entry name" value="Beta-barrel_RND_2"/>
</dbReference>
<feature type="domain" description="Multidrug resistance protein MdtA-like alpha-helical hairpin" evidence="4">
    <location>
        <begin position="126"/>
        <end position="185"/>
    </location>
</feature>
<sequence>MKRWIAIVLVVVVLGGLIVYNKILNPAPGAGGPGGGGGGSAPAAGGAAKGGKGGPGGPGAAGPTNVNAYVVVPKLIANAVVATGSLVANEQVDIYPEIAGRIVQMNIREGQPVAKGALLIKIYDGDLQAQLQKFRVVQENAQRTEERNKQLLQRGGISQQEYDIIVTNLKGALADIELTKAALRRTEIRAPFSGVIGIRNVSPGAVVTPQTLITRLQQLNPMKLDFTVPERYSRSVKSGERVSFTLDGSQTNFTGQIYAVEPDVDVATRSLRIRARVANTSPELRPGSFAKVNLTFREDRALTIPSQALLPQTRGKQVVVVRNGKATFVDVQTGIRDKSNIQITSGLAPGDTVVTSGLLFVKKDSPVKVVKVSS</sequence>
<dbReference type="Proteomes" id="UP000011058">
    <property type="component" value="Chromosome"/>
</dbReference>
<dbReference type="InterPro" id="IPR006143">
    <property type="entry name" value="RND_pump_MFP"/>
</dbReference>
<dbReference type="GO" id="GO:0015562">
    <property type="term" value="F:efflux transmembrane transporter activity"/>
    <property type="evidence" value="ECO:0007669"/>
    <property type="project" value="TreeGrafter"/>
</dbReference>
<protein>
    <submittedName>
        <fullName evidence="8">Efflux transporter, RND family, MFP subunit</fullName>
    </submittedName>
</protein>
<evidence type="ECO:0000256" key="1">
    <source>
        <dbReference type="ARBA" id="ARBA00009477"/>
    </source>
</evidence>
<dbReference type="Pfam" id="PF25917">
    <property type="entry name" value="BSH_RND"/>
    <property type="match status" value="1"/>
</dbReference>
<feature type="domain" description="CusB-like beta-barrel" evidence="6">
    <location>
        <begin position="225"/>
        <end position="295"/>
    </location>
</feature>
<dbReference type="KEGG" id="fae:FAES_3575"/>
<evidence type="ECO:0000313" key="9">
    <source>
        <dbReference type="Proteomes" id="UP000011058"/>
    </source>
</evidence>
<keyword evidence="9" id="KW-1185">Reference proteome</keyword>
<gene>
    <name evidence="8" type="ORF">FAES_3575</name>
</gene>
<dbReference type="Pfam" id="PF25954">
    <property type="entry name" value="Beta-barrel_RND_2"/>
    <property type="match status" value="1"/>
</dbReference>
<dbReference type="GO" id="GO:1990281">
    <property type="term" value="C:efflux pump complex"/>
    <property type="evidence" value="ECO:0007669"/>
    <property type="project" value="TreeGrafter"/>
</dbReference>
<dbReference type="Pfam" id="PF25989">
    <property type="entry name" value="YknX_C"/>
    <property type="match status" value="1"/>
</dbReference>
<comment type="similarity">
    <text evidence="1">Belongs to the membrane fusion protein (MFP) (TC 8.A.1) family.</text>
</comment>
<organism evidence="8 9">
    <name type="scientific">Fibrella aestuarina BUZ 2</name>
    <dbReference type="NCBI Taxonomy" id="1166018"/>
    <lineage>
        <taxon>Bacteria</taxon>
        <taxon>Pseudomonadati</taxon>
        <taxon>Bacteroidota</taxon>
        <taxon>Cytophagia</taxon>
        <taxon>Cytophagales</taxon>
        <taxon>Spirosomataceae</taxon>
        <taxon>Fibrella</taxon>
    </lineage>
</organism>
<evidence type="ECO:0000259" key="5">
    <source>
        <dbReference type="Pfam" id="PF25917"/>
    </source>
</evidence>
<dbReference type="PANTHER" id="PTHR30469">
    <property type="entry name" value="MULTIDRUG RESISTANCE PROTEIN MDTA"/>
    <property type="match status" value="1"/>
</dbReference>
<reference evidence="8 9" key="1">
    <citation type="journal article" date="2012" name="J. Bacteriol.">
        <title>Genome Sequence of Fibrella aestuarina BUZ 2T, a Filamentous Marine Bacterium.</title>
        <authorList>
            <person name="Filippini M."/>
            <person name="Qi W."/>
            <person name="Blom J."/>
            <person name="Goesmann A."/>
            <person name="Smits T.H."/>
            <person name="Bagheri H.C."/>
        </authorList>
    </citation>
    <scope>NUCLEOTIDE SEQUENCE [LARGE SCALE GENOMIC DNA]</scope>
    <source>
        <strain evidence="9">BUZ 2T</strain>
    </source>
</reference>
<dbReference type="Gene3D" id="2.40.30.170">
    <property type="match status" value="1"/>
</dbReference>
<accession>I0KBS9</accession>
<proteinExistence type="inferred from homology"/>
<dbReference type="PANTHER" id="PTHR30469:SF36">
    <property type="entry name" value="BLL3903 PROTEIN"/>
    <property type="match status" value="1"/>
</dbReference>
<evidence type="ECO:0000256" key="3">
    <source>
        <dbReference type="SAM" id="MobiDB-lite"/>
    </source>
</evidence>
<evidence type="ECO:0000256" key="2">
    <source>
        <dbReference type="SAM" id="Coils"/>
    </source>
</evidence>
<feature type="compositionally biased region" description="Gly residues" evidence="3">
    <location>
        <begin position="47"/>
        <end position="59"/>
    </location>
</feature>
<dbReference type="InterPro" id="IPR058625">
    <property type="entry name" value="MdtA-like_BSH"/>
</dbReference>
<dbReference type="InterPro" id="IPR058624">
    <property type="entry name" value="MdtA-like_HH"/>
</dbReference>
<evidence type="ECO:0000259" key="6">
    <source>
        <dbReference type="Pfam" id="PF25954"/>
    </source>
</evidence>
<name>I0KBS9_9BACT</name>
<dbReference type="EMBL" id="HE796683">
    <property type="protein sequence ID" value="CCH01582.1"/>
    <property type="molecule type" value="Genomic_DNA"/>
</dbReference>
<feature type="domain" description="YknX-like C-terminal permuted SH3-like" evidence="7">
    <location>
        <begin position="301"/>
        <end position="363"/>
    </location>
</feature>
<dbReference type="OrthoDB" id="9806939at2"/>
<dbReference type="eggNOG" id="COG0845">
    <property type="taxonomic scope" value="Bacteria"/>
</dbReference>
<dbReference type="HOGENOM" id="CLU_018816_1_2_10"/>
<evidence type="ECO:0000259" key="7">
    <source>
        <dbReference type="Pfam" id="PF25989"/>
    </source>
</evidence>
<feature type="domain" description="Multidrug resistance protein MdtA-like barrel-sandwich hybrid" evidence="5">
    <location>
        <begin position="90"/>
        <end position="208"/>
    </location>
</feature>